<dbReference type="PANTHER" id="PTHR22916:SF3">
    <property type="entry name" value="UDP-GLCNAC:BETAGAL BETA-1,3-N-ACETYLGLUCOSAMINYLTRANSFERASE-LIKE PROTEIN 1"/>
    <property type="match status" value="1"/>
</dbReference>
<dbReference type="InterPro" id="IPR001173">
    <property type="entry name" value="Glyco_trans_2-like"/>
</dbReference>
<accession>A0AAV3WVB4</accession>
<dbReference type="SUPFAM" id="SSF53448">
    <property type="entry name" value="Nucleotide-diphospho-sugar transferases"/>
    <property type="match status" value="1"/>
</dbReference>
<dbReference type="CDD" id="cd00761">
    <property type="entry name" value="Glyco_tranf_GTA_type"/>
    <property type="match status" value="1"/>
</dbReference>
<proteinExistence type="predicted"/>
<feature type="domain" description="Glycosyltransferase 2-like" evidence="2">
    <location>
        <begin position="6"/>
        <end position="134"/>
    </location>
</feature>
<dbReference type="AlphaFoldDB" id="A0AAV3WVB4"/>
<comment type="caution">
    <text evidence="3">The sequence shown here is derived from an EMBL/GenBank/DDBJ whole genome shotgun (WGS) entry which is preliminary data.</text>
</comment>
<dbReference type="GO" id="GO:0016758">
    <property type="term" value="F:hexosyltransferase activity"/>
    <property type="evidence" value="ECO:0007669"/>
    <property type="project" value="UniProtKB-ARBA"/>
</dbReference>
<evidence type="ECO:0000259" key="2">
    <source>
        <dbReference type="Pfam" id="PF00535"/>
    </source>
</evidence>
<sequence>MEKSITVFTPTYNRKHTIYKCYESLLRQTSKDFTWLIIDDGSTDGTKELINEWIKENKIEIRYILQENKGMHGAHNTAHINMMTELCVCCDSDDYLSDNSIELILNNWNNIEDKSRFSGMIGIDANLEGKHLAKIPNELKETTLFDLRFKFKLRGDYKLIYRTELIKEDLYPEFAGEKYLAVGYKYFNLDVNYKLSVINDVLCYVEYLEDGGTSNKIKHYVKSPKGFSHYRKEMMKNSSLTSVKFRNAIHYVSSSTFEKNINFLSDSPAKVLTFLAIPMGIMLNIFIRLRFNFLK</sequence>
<dbReference type="PANTHER" id="PTHR22916">
    <property type="entry name" value="GLYCOSYLTRANSFERASE"/>
    <property type="match status" value="1"/>
</dbReference>
<evidence type="ECO:0000313" key="3">
    <source>
        <dbReference type="EMBL" id="GEQ35529.1"/>
    </source>
</evidence>
<organism evidence="3 4">
    <name type="scientific">Marinilactibacillus psychrotolerans</name>
    <dbReference type="NCBI Taxonomy" id="191770"/>
    <lineage>
        <taxon>Bacteria</taxon>
        <taxon>Bacillati</taxon>
        <taxon>Bacillota</taxon>
        <taxon>Bacilli</taxon>
        <taxon>Lactobacillales</taxon>
        <taxon>Carnobacteriaceae</taxon>
        <taxon>Marinilactibacillus</taxon>
    </lineage>
</organism>
<dbReference type="Proteomes" id="UP000887127">
    <property type="component" value="Unassembled WGS sequence"/>
</dbReference>
<feature type="transmembrane region" description="Helical" evidence="1">
    <location>
        <begin position="271"/>
        <end position="291"/>
    </location>
</feature>
<keyword evidence="1" id="KW-0472">Membrane</keyword>
<dbReference type="EMBL" id="BKBI01000006">
    <property type="protein sequence ID" value="GEQ35529.1"/>
    <property type="molecule type" value="Genomic_DNA"/>
</dbReference>
<gene>
    <name evidence="3" type="ORF">M132T_10370</name>
</gene>
<protein>
    <submittedName>
        <fullName evidence="3">Glycosyl transferase</fullName>
    </submittedName>
</protein>
<dbReference type="Gene3D" id="3.90.550.10">
    <property type="entry name" value="Spore Coat Polysaccharide Biosynthesis Protein SpsA, Chain A"/>
    <property type="match status" value="1"/>
</dbReference>
<dbReference type="RefSeq" id="WP_091762661.1">
    <property type="nucleotide sequence ID" value="NZ_BJVX01000015.1"/>
</dbReference>
<dbReference type="GeneID" id="96911898"/>
<dbReference type="Pfam" id="PF00535">
    <property type="entry name" value="Glycos_transf_2"/>
    <property type="match status" value="1"/>
</dbReference>
<evidence type="ECO:0000256" key="1">
    <source>
        <dbReference type="SAM" id="Phobius"/>
    </source>
</evidence>
<name>A0AAV3WVB4_9LACT</name>
<dbReference type="InterPro" id="IPR029044">
    <property type="entry name" value="Nucleotide-diphossugar_trans"/>
</dbReference>
<keyword evidence="3" id="KW-0808">Transferase</keyword>
<reference evidence="3" key="1">
    <citation type="submission" date="2019-08" db="EMBL/GenBank/DDBJ databases">
        <title>Marinilactibacillus psychrotolerans M13-2T whole genome sequencing project.</title>
        <authorList>
            <person name="Ishikawa M."/>
            <person name="Suzuki T."/>
            <person name="Matsutani M."/>
        </authorList>
    </citation>
    <scope>NUCLEOTIDE SEQUENCE</scope>
    <source>
        <strain evidence="3">M13-2T</strain>
    </source>
</reference>
<evidence type="ECO:0000313" key="4">
    <source>
        <dbReference type="Proteomes" id="UP000887127"/>
    </source>
</evidence>
<keyword evidence="1" id="KW-0812">Transmembrane</keyword>
<keyword evidence="1" id="KW-1133">Transmembrane helix</keyword>